<dbReference type="PANTHER" id="PTHR31935">
    <property type="entry name" value="COILED-COIL DOMAIN-CONTAINING PROTEIN 13"/>
    <property type="match status" value="1"/>
</dbReference>
<keyword evidence="4" id="KW-1185">Reference proteome</keyword>
<dbReference type="Proteomes" id="UP001178507">
    <property type="component" value="Unassembled WGS sequence"/>
</dbReference>
<dbReference type="EMBL" id="CAUJNA010003791">
    <property type="protein sequence ID" value="CAJ1409863.1"/>
    <property type="molecule type" value="Genomic_DNA"/>
</dbReference>
<keyword evidence="1" id="KW-0175">Coiled coil</keyword>
<dbReference type="PANTHER" id="PTHR31935:SF1">
    <property type="entry name" value="COILED-COIL DOMAIN-CONTAINING PROTEIN 13"/>
    <property type="match status" value="1"/>
</dbReference>
<feature type="compositionally biased region" description="Low complexity" evidence="2">
    <location>
        <begin position="259"/>
        <end position="268"/>
    </location>
</feature>
<feature type="compositionally biased region" description="Acidic residues" evidence="2">
    <location>
        <begin position="35"/>
        <end position="46"/>
    </location>
</feature>
<reference evidence="3" key="1">
    <citation type="submission" date="2023-08" db="EMBL/GenBank/DDBJ databases">
        <authorList>
            <person name="Chen Y."/>
            <person name="Shah S."/>
            <person name="Dougan E. K."/>
            <person name="Thang M."/>
            <person name="Chan C."/>
        </authorList>
    </citation>
    <scope>NUCLEOTIDE SEQUENCE</scope>
</reference>
<feature type="region of interest" description="Disordered" evidence="2">
    <location>
        <begin position="248"/>
        <end position="268"/>
    </location>
</feature>
<organism evidence="3 4">
    <name type="scientific">Effrenium voratum</name>
    <dbReference type="NCBI Taxonomy" id="2562239"/>
    <lineage>
        <taxon>Eukaryota</taxon>
        <taxon>Sar</taxon>
        <taxon>Alveolata</taxon>
        <taxon>Dinophyceae</taxon>
        <taxon>Suessiales</taxon>
        <taxon>Symbiodiniaceae</taxon>
        <taxon>Effrenium</taxon>
    </lineage>
</organism>
<feature type="coiled-coil region" evidence="1">
    <location>
        <begin position="360"/>
        <end position="387"/>
    </location>
</feature>
<evidence type="ECO:0000256" key="1">
    <source>
        <dbReference type="SAM" id="Coils"/>
    </source>
</evidence>
<accession>A0AA36JP78</accession>
<dbReference type="AlphaFoldDB" id="A0AA36JP78"/>
<feature type="coiled-coil region" evidence="1">
    <location>
        <begin position="411"/>
        <end position="438"/>
    </location>
</feature>
<evidence type="ECO:0000313" key="4">
    <source>
        <dbReference type="Proteomes" id="UP001178507"/>
    </source>
</evidence>
<protein>
    <submittedName>
        <fullName evidence="3">Uncharacterized protein</fullName>
    </submittedName>
</protein>
<evidence type="ECO:0000313" key="3">
    <source>
        <dbReference type="EMBL" id="CAJ1409863.1"/>
    </source>
</evidence>
<dbReference type="InterPro" id="IPR038929">
    <property type="entry name" value="CCDC13"/>
</dbReference>
<feature type="region of interest" description="Disordered" evidence="2">
    <location>
        <begin position="442"/>
        <end position="469"/>
    </location>
</feature>
<sequence length="469" mass="52848">MDIEGYGEFAGGSDDDDDIARFERQCAERARAEGELSEEGSDEEDEEVKKRRLVNGKGPLPQNMGEWQEKCELMQEKLSRREAELTQVKQDLDMLRNDGLGPDDPQTALKQRLLDLTKKNRRMQVTVDSQRVRLQQLETEAKKPKEDAKKMAEELVMQNAALLYGEGGNVEDWKKKYLTASNQLQQVRHEVQELRTQLQKQKKVLLKELGSEDSIQQALAVADDPQSLQWKGRAMQIAQLQRQLKEFKASGNGAASQEPTAPAPAAKTKAVAQAADKRREEFERLQEEVERLRADQAECKQKREALKSRATLLESQLRELKGNMQFLLRKSDDDDALVAMLQKQLGREEDGSGAGTGDELNHMRQQNSELQAQLERQAQIVVQLRQKALAASCENGKVPLGPKSVEASVTERQLVERVRFLEAENAKQAEQVQLLKARGAMGTDFMRGGDTPSEKRWQGYRPGSAEAEA</sequence>
<gene>
    <name evidence="3" type="ORF">EVOR1521_LOCUS30848</name>
</gene>
<proteinExistence type="predicted"/>
<evidence type="ECO:0000256" key="2">
    <source>
        <dbReference type="SAM" id="MobiDB-lite"/>
    </source>
</evidence>
<name>A0AA36JP78_9DINO</name>
<comment type="caution">
    <text evidence="3">The sequence shown here is derived from an EMBL/GenBank/DDBJ whole genome shotgun (WGS) entry which is preliminary data.</text>
</comment>
<feature type="coiled-coil region" evidence="1">
    <location>
        <begin position="272"/>
        <end position="330"/>
    </location>
</feature>
<feature type="region of interest" description="Disordered" evidence="2">
    <location>
        <begin position="29"/>
        <end position="67"/>
    </location>
</feature>